<evidence type="ECO:0000256" key="8">
    <source>
        <dbReference type="ARBA" id="ARBA00022927"/>
    </source>
</evidence>
<dbReference type="GO" id="GO:0004197">
    <property type="term" value="F:cysteine-type endopeptidase activity"/>
    <property type="evidence" value="ECO:0007669"/>
    <property type="project" value="TreeGrafter"/>
</dbReference>
<dbReference type="EMBL" id="JAHWGI010000349">
    <property type="protein sequence ID" value="KAK3914052.1"/>
    <property type="molecule type" value="Genomic_DNA"/>
</dbReference>
<dbReference type="GO" id="GO:0005737">
    <property type="term" value="C:cytoplasm"/>
    <property type="evidence" value="ECO:0007669"/>
    <property type="project" value="UniProtKB-SubCell"/>
</dbReference>
<evidence type="ECO:0000313" key="14">
    <source>
        <dbReference type="Proteomes" id="UP001219518"/>
    </source>
</evidence>
<evidence type="ECO:0000256" key="1">
    <source>
        <dbReference type="ARBA" id="ARBA00004496"/>
    </source>
</evidence>
<evidence type="ECO:0000256" key="4">
    <source>
        <dbReference type="ARBA" id="ARBA00022490"/>
    </source>
</evidence>
<keyword evidence="14" id="KW-1185">Reference proteome</keyword>
<evidence type="ECO:0000256" key="7">
    <source>
        <dbReference type="ARBA" id="ARBA00022807"/>
    </source>
</evidence>
<protein>
    <recommendedName>
        <fullName evidence="11">Cysteine protease</fullName>
        <ecNumber evidence="11">3.4.22.-</ecNumber>
    </recommendedName>
</protein>
<sequence length="375" mass="42998">MDMMFEAYLTNEAVQLEPDDIPNTKEPVWILGKKYSAIDDLELIRQDIRSRLWFTYRRGFVPIGDSGLTSDKGWGCMLRCGQMVLAQALLNLHLGREWCWSADSKCQAYLKILRLFEDRRGAVYSIHQIAQMGATEGKEVGQWFGPNTIAQVFYFSRKLAFYDEWSSVAFHVALDNTIVISEIKQLCRGTEPGNRWKPLVLVIPLRLGLSEINPIYLKGLKTCFSFRQSLGVIGGKPNHALYFIGCVGDEVIYLDPHTTQQTCFVEGKDNECERQADLTYHCQYASRLHILNMDPSLAVCFFCATEHELDSLCQLFRERIVEQEKQPLFELCEEKPERWSPVSKQDDLLGAWAQEASENMDSMLEDSDEDFELLG</sequence>
<gene>
    <name evidence="13" type="ORF">KUF71_023465</name>
</gene>
<evidence type="ECO:0000259" key="12">
    <source>
        <dbReference type="Pfam" id="PF03416"/>
    </source>
</evidence>
<keyword evidence="8 11" id="KW-0653">Protein transport</keyword>
<evidence type="ECO:0000256" key="5">
    <source>
        <dbReference type="ARBA" id="ARBA00022670"/>
    </source>
</evidence>
<name>A0AAE1H3E0_9NEOP</name>
<keyword evidence="5 11" id="KW-0645">Protease</keyword>
<reference evidence="13" key="1">
    <citation type="submission" date="2021-07" db="EMBL/GenBank/DDBJ databases">
        <authorList>
            <person name="Catto M.A."/>
            <person name="Jacobson A."/>
            <person name="Kennedy G."/>
            <person name="Labadie P."/>
            <person name="Hunt B.G."/>
            <person name="Srinivasan R."/>
        </authorList>
    </citation>
    <scope>NUCLEOTIDE SEQUENCE</scope>
    <source>
        <strain evidence="13">PL_HMW_Pooled</strain>
        <tissue evidence="13">Head</tissue>
    </source>
</reference>
<evidence type="ECO:0000256" key="2">
    <source>
        <dbReference type="ARBA" id="ARBA00010958"/>
    </source>
</evidence>
<dbReference type="EC" id="3.4.22.-" evidence="11"/>
<keyword evidence="3" id="KW-0813">Transport</keyword>
<evidence type="ECO:0000256" key="3">
    <source>
        <dbReference type="ARBA" id="ARBA00022448"/>
    </source>
</evidence>
<organism evidence="13 14">
    <name type="scientific">Frankliniella fusca</name>
    <dbReference type="NCBI Taxonomy" id="407009"/>
    <lineage>
        <taxon>Eukaryota</taxon>
        <taxon>Metazoa</taxon>
        <taxon>Ecdysozoa</taxon>
        <taxon>Arthropoda</taxon>
        <taxon>Hexapoda</taxon>
        <taxon>Insecta</taxon>
        <taxon>Pterygota</taxon>
        <taxon>Neoptera</taxon>
        <taxon>Paraneoptera</taxon>
        <taxon>Thysanoptera</taxon>
        <taxon>Terebrantia</taxon>
        <taxon>Thripoidea</taxon>
        <taxon>Thripidae</taxon>
        <taxon>Frankliniella</taxon>
    </lineage>
</organism>
<keyword evidence="4 11" id="KW-0963">Cytoplasm</keyword>
<dbReference type="InterPro" id="IPR046792">
    <property type="entry name" value="Peptidase_C54_cat"/>
</dbReference>
<evidence type="ECO:0000256" key="10">
    <source>
        <dbReference type="ARBA" id="ARBA00029362"/>
    </source>
</evidence>
<keyword evidence="9 11" id="KW-0072">Autophagy</keyword>
<accession>A0AAE1H3E0</accession>
<dbReference type="GO" id="GO:0016485">
    <property type="term" value="P:protein processing"/>
    <property type="evidence" value="ECO:0007669"/>
    <property type="project" value="TreeGrafter"/>
</dbReference>
<dbReference type="GO" id="GO:0034727">
    <property type="term" value="P:piecemeal microautophagy of the nucleus"/>
    <property type="evidence" value="ECO:0007669"/>
    <property type="project" value="TreeGrafter"/>
</dbReference>
<dbReference type="GO" id="GO:0035973">
    <property type="term" value="P:aggrephagy"/>
    <property type="evidence" value="ECO:0007669"/>
    <property type="project" value="TreeGrafter"/>
</dbReference>
<keyword evidence="7" id="KW-0788">Thiol protease</keyword>
<dbReference type="AlphaFoldDB" id="A0AAE1H3E0"/>
<dbReference type="PANTHER" id="PTHR22624:SF49">
    <property type="entry name" value="CYSTEINE PROTEASE"/>
    <property type="match status" value="1"/>
</dbReference>
<dbReference type="GO" id="GO:0000423">
    <property type="term" value="P:mitophagy"/>
    <property type="evidence" value="ECO:0007669"/>
    <property type="project" value="TreeGrafter"/>
</dbReference>
<dbReference type="GO" id="GO:0015031">
    <property type="term" value="P:protein transport"/>
    <property type="evidence" value="ECO:0007669"/>
    <property type="project" value="UniProtKB-KW"/>
</dbReference>
<comment type="function">
    <text evidence="11">Cysteine protease that plays a key role in autophagy by mediating both proteolytic activation and delipidation of ATG8 family proteins.</text>
</comment>
<dbReference type="PANTHER" id="PTHR22624">
    <property type="entry name" value="CYSTEINE PROTEASE ATG4"/>
    <property type="match status" value="1"/>
</dbReference>
<comment type="similarity">
    <text evidence="2 11">Belongs to the peptidase C54 family.</text>
</comment>
<evidence type="ECO:0000313" key="13">
    <source>
        <dbReference type="EMBL" id="KAK3914052.1"/>
    </source>
</evidence>
<dbReference type="GO" id="GO:0019786">
    <property type="term" value="F:protein-phosphatidylethanolamide deconjugating activity"/>
    <property type="evidence" value="ECO:0007669"/>
    <property type="project" value="InterPro"/>
</dbReference>
<dbReference type="Proteomes" id="UP001219518">
    <property type="component" value="Unassembled WGS sequence"/>
</dbReference>
<evidence type="ECO:0000256" key="11">
    <source>
        <dbReference type="RuleBase" id="RU363115"/>
    </source>
</evidence>
<dbReference type="InterPro" id="IPR005078">
    <property type="entry name" value="Peptidase_C54"/>
</dbReference>
<dbReference type="SUPFAM" id="SSF54001">
    <property type="entry name" value="Cysteine proteinases"/>
    <property type="match status" value="1"/>
</dbReference>
<comment type="subcellular location">
    <subcellularLocation>
        <location evidence="1 11">Cytoplasm</location>
    </subcellularLocation>
</comment>
<keyword evidence="6 11" id="KW-0378">Hydrolase</keyword>
<reference evidence="13" key="2">
    <citation type="journal article" date="2023" name="BMC Genomics">
        <title>Pest status, molecular evolution, and epigenetic factors derived from the genome assembly of Frankliniella fusca, a thysanopteran phytovirus vector.</title>
        <authorList>
            <person name="Catto M.A."/>
            <person name="Labadie P.E."/>
            <person name="Jacobson A.L."/>
            <person name="Kennedy G.G."/>
            <person name="Srinivasan R."/>
            <person name="Hunt B.G."/>
        </authorList>
    </citation>
    <scope>NUCLEOTIDE SEQUENCE</scope>
    <source>
        <strain evidence="13">PL_HMW_Pooled</strain>
    </source>
</reference>
<feature type="domain" description="Peptidase C54 catalytic" evidence="12">
    <location>
        <begin position="44"/>
        <end position="314"/>
    </location>
</feature>
<evidence type="ECO:0000256" key="6">
    <source>
        <dbReference type="ARBA" id="ARBA00022801"/>
    </source>
</evidence>
<comment type="caution">
    <text evidence="13">The sequence shown here is derived from an EMBL/GenBank/DDBJ whole genome shotgun (WGS) entry which is preliminary data.</text>
</comment>
<dbReference type="InterPro" id="IPR038765">
    <property type="entry name" value="Papain-like_cys_pep_sf"/>
</dbReference>
<proteinExistence type="inferred from homology"/>
<evidence type="ECO:0000256" key="9">
    <source>
        <dbReference type="ARBA" id="ARBA00023006"/>
    </source>
</evidence>
<dbReference type="Pfam" id="PF03416">
    <property type="entry name" value="Peptidase_C54"/>
    <property type="match status" value="1"/>
</dbReference>
<comment type="catalytic activity">
    <reaction evidence="10">
        <text>[protein]-C-terminal L-amino acid-glycyl-phosphatidylethanolamide + H2O = [protein]-C-terminal L-amino acid-glycine + a 1,2-diacyl-sn-glycero-3-phosphoethanolamine</text>
        <dbReference type="Rhea" id="RHEA:67548"/>
        <dbReference type="Rhea" id="RHEA-COMP:17323"/>
        <dbReference type="Rhea" id="RHEA-COMP:17324"/>
        <dbReference type="ChEBI" id="CHEBI:15377"/>
        <dbReference type="ChEBI" id="CHEBI:64612"/>
        <dbReference type="ChEBI" id="CHEBI:172940"/>
        <dbReference type="ChEBI" id="CHEBI:172941"/>
    </reaction>
    <physiologicalReaction direction="left-to-right" evidence="10">
        <dbReference type="Rhea" id="RHEA:67549"/>
    </physiologicalReaction>
</comment>
<dbReference type="GO" id="GO:0000045">
    <property type="term" value="P:autophagosome assembly"/>
    <property type="evidence" value="ECO:0007669"/>
    <property type="project" value="TreeGrafter"/>
</dbReference>